<keyword evidence="2" id="KW-0812">Transmembrane</keyword>
<gene>
    <name evidence="3" type="ORF">NLU13_3909</name>
</gene>
<dbReference type="Proteomes" id="UP001175261">
    <property type="component" value="Unassembled WGS sequence"/>
</dbReference>
<keyword evidence="2" id="KW-1133">Transmembrane helix</keyword>
<name>A0AA39L8F9_SARSR</name>
<dbReference type="PANTHER" id="PTHR11183">
    <property type="entry name" value="GLYCOGENIN SUBFAMILY MEMBER"/>
    <property type="match status" value="1"/>
</dbReference>
<comment type="caution">
    <text evidence="3">The sequence shown here is derived from an EMBL/GenBank/DDBJ whole genome shotgun (WGS) entry which is preliminary data.</text>
</comment>
<organism evidence="3 4">
    <name type="scientific">Sarocladium strictum</name>
    <name type="common">Black bundle disease fungus</name>
    <name type="synonym">Acremonium strictum</name>
    <dbReference type="NCBI Taxonomy" id="5046"/>
    <lineage>
        <taxon>Eukaryota</taxon>
        <taxon>Fungi</taxon>
        <taxon>Dikarya</taxon>
        <taxon>Ascomycota</taxon>
        <taxon>Pezizomycotina</taxon>
        <taxon>Sordariomycetes</taxon>
        <taxon>Hypocreomycetidae</taxon>
        <taxon>Hypocreales</taxon>
        <taxon>Sarocladiaceae</taxon>
        <taxon>Sarocladium</taxon>
    </lineage>
</organism>
<reference evidence="3" key="1">
    <citation type="submission" date="2022-10" db="EMBL/GenBank/DDBJ databases">
        <title>Determination and structural analysis of whole genome sequence of Sarocladium strictum F4-1.</title>
        <authorList>
            <person name="Hu L."/>
            <person name="Jiang Y."/>
        </authorList>
    </citation>
    <scope>NUCLEOTIDE SEQUENCE</scope>
    <source>
        <strain evidence="3">F4-1</strain>
    </source>
</reference>
<evidence type="ECO:0000256" key="2">
    <source>
        <dbReference type="SAM" id="Phobius"/>
    </source>
</evidence>
<dbReference type="EMBL" id="JAPDFR010000003">
    <property type="protein sequence ID" value="KAK0387664.1"/>
    <property type="molecule type" value="Genomic_DNA"/>
</dbReference>
<dbReference type="AlphaFoldDB" id="A0AA39L8F9"/>
<keyword evidence="2" id="KW-0472">Membrane</keyword>
<dbReference type="InterPro" id="IPR029044">
    <property type="entry name" value="Nucleotide-diphossugar_trans"/>
</dbReference>
<feature type="region of interest" description="Disordered" evidence="1">
    <location>
        <begin position="39"/>
        <end position="98"/>
    </location>
</feature>
<feature type="compositionally biased region" description="Basic and acidic residues" evidence="1">
    <location>
        <begin position="361"/>
        <end position="373"/>
    </location>
</feature>
<dbReference type="InterPro" id="IPR050587">
    <property type="entry name" value="GNT1/Glycosyltrans_8"/>
</dbReference>
<feature type="compositionally biased region" description="Polar residues" evidence="1">
    <location>
        <begin position="80"/>
        <end position="94"/>
    </location>
</feature>
<evidence type="ECO:0000256" key="1">
    <source>
        <dbReference type="SAM" id="MobiDB-lite"/>
    </source>
</evidence>
<accession>A0AA39L8F9</accession>
<protein>
    <submittedName>
        <fullName evidence="3">Uncharacterized protein</fullName>
    </submittedName>
</protein>
<keyword evidence="4" id="KW-1185">Reference proteome</keyword>
<dbReference type="SUPFAM" id="SSF53448">
    <property type="entry name" value="Nucleotide-diphospho-sugar transferases"/>
    <property type="match status" value="1"/>
</dbReference>
<sequence length="401" mass="46110">MLPRQIRVLIGFIIASLILVLLMHRQGYEFDRHSIIASRPGGDQKAAHTEESPAAATSENQRHDEKPEQTQLVPGANPTDAPTSDLNPPSNTDPDASLPYQVPVNWGRFAYVQYVTDPDYLCNAAMVFAALHDLGSRADRVMLYPDSMLHNPDLEESKVKIEQLLVKVQDAYNVKLVPVEIQHRDNPEITWADSYTKLLAFNQTQYDRIIAFDSDALLLQSMDELFFMPPCPVALPRAYWLMKEEPPKKILSTHMMLLQPSALEFARLQKVFHNAKDDEFDMEIVNKLYQDSAAVLPHRPYGLLTAEFRSKDHKMYLGSDAEQWDPRAILNETKLVHFSDWPVPKPWVDVDDTEGLRKKHQPECKKDDEGHEKSCPNRDVWNELYAEFRKRRISSEMLVYI</sequence>
<evidence type="ECO:0000313" key="4">
    <source>
        <dbReference type="Proteomes" id="UP001175261"/>
    </source>
</evidence>
<dbReference type="Gene3D" id="3.90.550.10">
    <property type="entry name" value="Spore Coat Polysaccharide Biosynthesis Protein SpsA, Chain A"/>
    <property type="match status" value="1"/>
</dbReference>
<feature type="region of interest" description="Disordered" evidence="1">
    <location>
        <begin position="354"/>
        <end position="373"/>
    </location>
</feature>
<proteinExistence type="predicted"/>
<evidence type="ECO:0000313" key="3">
    <source>
        <dbReference type="EMBL" id="KAK0387664.1"/>
    </source>
</evidence>
<feature type="transmembrane region" description="Helical" evidence="2">
    <location>
        <begin position="6"/>
        <end position="23"/>
    </location>
</feature>